<dbReference type="Proteomes" id="UP000828390">
    <property type="component" value="Unassembled WGS sequence"/>
</dbReference>
<feature type="compositionally biased region" description="Low complexity" evidence="2">
    <location>
        <begin position="260"/>
        <end position="274"/>
    </location>
</feature>
<dbReference type="AlphaFoldDB" id="A0A9D4BHQ1"/>
<sequence>MKLLHLQSIDMVTKCSSTMATDHMVHLRQHRGHRNAYANHRKSAVELLEASKGSYVKSREVLDHRQELKHPENLSIGNREIPSVLLSGGKTSPLKDITSRAQIAEDLKNQSPPSSQRDRLLSDPDSSSSSASDGQSPSGVRKSSATSSQTSSFQTANSHQTAVTDSQVKSEPVRSSRTPPPKPPHRLTVPGEDKPVPPPKPSPPKPAVPPRPGSTVKQTIAPKPGPKPVIPLASGKPVPPSRPERPTHSCVPLETEIQDSAMSSSARKQSQSSAGKPALCDGATNSKPVSSSETRRHSSVSTSAAGGVTSADSDTSGPTYGRDPRHSLSSQHEAFLKPLCANNLSISVGVLAEKKRSPLPKPRVQKQLNEIELPPRRKLHRSQSDLSSCRHSRTSSDFSDLSSRLSRTSTEVERFFNEMGIVRSVLEPMRRLSETRTKDCQEDLSSVDSLEGNSLSSQTSNDRFPLESEQDLSERDVGPMSVVERNARIIKWLCNVKKAKTSQTRPAKTESSAKNVQSEGGTK</sequence>
<evidence type="ECO:0000256" key="2">
    <source>
        <dbReference type="SAM" id="MobiDB-lite"/>
    </source>
</evidence>
<keyword evidence="6" id="KW-1185">Reference proteome</keyword>
<dbReference type="OrthoDB" id="10028183at2759"/>
<dbReference type="Pfam" id="PF14160">
    <property type="entry name" value="FAM110_C"/>
    <property type="match status" value="1"/>
</dbReference>
<name>A0A9D4BHQ1_DREPO</name>
<feature type="region of interest" description="Disordered" evidence="2">
    <location>
        <begin position="357"/>
        <end position="403"/>
    </location>
</feature>
<feature type="domain" description="Centrosome-associated FAM110 N-terminal" evidence="4">
    <location>
        <begin position="39"/>
        <end position="72"/>
    </location>
</feature>
<evidence type="ECO:0000313" key="6">
    <source>
        <dbReference type="Proteomes" id="UP000828390"/>
    </source>
</evidence>
<dbReference type="PANTHER" id="PTHR14758:SF1">
    <property type="entry name" value="CENTROSOME-ASSOCIATED FAM110 C-TERMINAL DOMAIN-CONTAINING PROTEIN"/>
    <property type="match status" value="1"/>
</dbReference>
<reference evidence="5" key="1">
    <citation type="journal article" date="2019" name="bioRxiv">
        <title>The Genome of the Zebra Mussel, Dreissena polymorpha: A Resource for Invasive Species Research.</title>
        <authorList>
            <person name="McCartney M.A."/>
            <person name="Auch B."/>
            <person name="Kono T."/>
            <person name="Mallez S."/>
            <person name="Zhang Y."/>
            <person name="Obille A."/>
            <person name="Becker A."/>
            <person name="Abrahante J.E."/>
            <person name="Garbe J."/>
            <person name="Badalamenti J.P."/>
            <person name="Herman A."/>
            <person name="Mangelson H."/>
            <person name="Liachko I."/>
            <person name="Sullivan S."/>
            <person name="Sone E.D."/>
            <person name="Koren S."/>
            <person name="Silverstein K.A.T."/>
            <person name="Beckman K.B."/>
            <person name="Gohl D.M."/>
        </authorList>
    </citation>
    <scope>NUCLEOTIDE SEQUENCE</scope>
    <source>
        <strain evidence="5">Duluth1</strain>
        <tissue evidence="5">Whole animal</tissue>
    </source>
</reference>
<dbReference type="Pfam" id="PF14161">
    <property type="entry name" value="FAM110_N"/>
    <property type="match status" value="1"/>
</dbReference>
<feature type="compositionally biased region" description="Polar residues" evidence="2">
    <location>
        <begin position="501"/>
        <end position="523"/>
    </location>
</feature>
<dbReference type="InterPro" id="IPR025740">
    <property type="entry name" value="FAM110"/>
</dbReference>
<feature type="compositionally biased region" description="Polar residues" evidence="2">
    <location>
        <begin position="159"/>
        <end position="177"/>
    </location>
</feature>
<organism evidence="5 6">
    <name type="scientific">Dreissena polymorpha</name>
    <name type="common">Zebra mussel</name>
    <name type="synonym">Mytilus polymorpha</name>
    <dbReference type="NCBI Taxonomy" id="45954"/>
    <lineage>
        <taxon>Eukaryota</taxon>
        <taxon>Metazoa</taxon>
        <taxon>Spiralia</taxon>
        <taxon>Lophotrochozoa</taxon>
        <taxon>Mollusca</taxon>
        <taxon>Bivalvia</taxon>
        <taxon>Autobranchia</taxon>
        <taxon>Heteroconchia</taxon>
        <taxon>Euheterodonta</taxon>
        <taxon>Imparidentia</taxon>
        <taxon>Neoheterodontei</taxon>
        <taxon>Myida</taxon>
        <taxon>Dreissenoidea</taxon>
        <taxon>Dreissenidae</taxon>
        <taxon>Dreissena</taxon>
    </lineage>
</organism>
<gene>
    <name evidence="5" type="ORF">DPMN_083439</name>
</gene>
<feature type="domain" description="Centrosome-associated FAM110 C-terminal" evidence="3">
    <location>
        <begin position="395"/>
        <end position="499"/>
    </location>
</feature>
<feature type="compositionally biased region" description="Basic and acidic residues" evidence="2">
    <location>
        <begin position="432"/>
        <end position="441"/>
    </location>
</feature>
<protein>
    <submittedName>
        <fullName evidence="5">Uncharacterized protein</fullName>
    </submittedName>
</protein>
<proteinExistence type="inferred from homology"/>
<evidence type="ECO:0000259" key="3">
    <source>
        <dbReference type="Pfam" id="PF14160"/>
    </source>
</evidence>
<evidence type="ECO:0000259" key="4">
    <source>
        <dbReference type="Pfam" id="PF14161"/>
    </source>
</evidence>
<accession>A0A9D4BHQ1</accession>
<evidence type="ECO:0000256" key="1">
    <source>
        <dbReference type="ARBA" id="ARBA00010576"/>
    </source>
</evidence>
<feature type="region of interest" description="Disordered" evidence="2">
    <location>
        <begin position="105"/>
        <end position="329"/>
    </location>
</feature>
<feature type="region of interest" description="Disordered" evidence="2">
    <location>
        <begin position="432"/>
        <end position="478"/>
    </location>
</feature>
<feature type="compositionally biased region" description="Pro residues" evidence="2">
    <location>
        <begin position="196"/>
        <end position="212"/>
    </location>
</feature>
<dbReference type="PANTHER" id="PTHR14758">
    <property type="entry name" value="AGAP005440-PA"/>
    <property type="match status" value="1"/>
</dbReference>
<comment type="similarity">
    <text evidence="1">Belongs to the FAM110 family.</text>
</comment>
<dbReference type="InterPro" id="IPR025741">
    <property type="entry name" value="FAM110_C"/>
</dbReference>
<feature type="compositionally biased region" description="Low complexity" evidence="2">
    <location>
        <begin position="123"/>
        <end position="158"/>
    </location>
</feature>
<feature type="region of interest" description="Disordered" evidence="2">
    <location>
        <begin position="498"/>
        <end position="523"/>
    </location>
</feature>
<reference evidence="5" key="2">
    <citation type="submission" date="2020-11" db="EMBL/GenBank/DDBJ databases">
        <authorList>
            <person name="McCartney M.A."/>
            <person name="Auch B."/>
            <person name="Kono T."/>
            <person name="Mallez S."/>
            <person name="Becker A."/>
            <person name="Gohl D.M."/>
            <person name="Silverstein K.A.T."/>
            <person name="Koren S."/>
            <person name="Bechman K.B."/>
            <person name="Herman A."/>
            <person name="Abrahante J.E."/>
            <person name="Garbe J."/>
        </authorList>
    </citation>
    <scope>NUCLEOTIDE SEQUENCE</scope>
    <source>
        <strain evidence="5">Duluth1</strain>
        <tissue evidence="5">Whole animal</tissue>
    </source>
</reference>
<comment type="caution">
    <text evidence="5">The sequence shown here is derived from an EMBL/GenBank/DDBJ whole genome shotgun (WGS) entry which is preliminary data.</text>
</comment>
<evidence type="ECO:0000313" key="5">
    <source>
        <dbReference type="EMBL" id="KAH3695980.1"/>
    </source>
</evidence>
<dbReference type="EMBL" id="JAIWYP010000016">
    <property type="protein sequence ID" value="KAH3695980.1"/>
    <property type="molecule type" value="Genomic_DNA"/>
</dbReference>
<dbReference type="InterPro" id="IPR025739">
    <property type="entry name" value="FAM110_N"/>
</dbReference>
<feature type="compositionally biased region" description="Polar residues" evidence="2">
    <location>
        <begin position="443"/>
        <end position="462"/>
    </location>
</feature>